<evidence type="ECO:0000313" key="8">
    <source>
        <dbReference type="Proteomes" id="UP000433652"/>
    </source>
</evidence>
<dbReference type="OrthoDB" id="9795587at2"/>
<dbReference type="Gene3D" id="2.60.40.650">
    <property type="match status" value="1"/>
</dbReference>
<proteinExistence type="predicted"/>
<gene>
    <name evidence="7" type="ORF">GRI89_14995</name>
</gene>
<dbReference type="GO" id="GO:0008482">
    <property type="term" value="F:sulfite oxidase activity"/>
    <property type="evidence" value="ECO:0007669"/>
    <property type="project" value="TreeGrafter"/>
</dbReference>
<dbReference type="InterPro" id="IPR008335">
    <property type="entry name" value="Mopterin_OxRdtase_euk"/>
</dbReference>
<keyword evidence="4" id="KW-0560">Oxidoreductase</keyword>
<dbReference type="Proteomes" id="UP000433652">
    <property type="component" value="Unassembled WGS sequence"/>
</dbReference>
<feature type="domain" description="Oxidoreductase molybdopterin-binding" evidence="5">
    <location>
        <begin position="41"/>
        <end position="204"/>
    </location>
</feature>
<dbReference type="Gene3D" id="3.90.420.10">
    <property type="entry name" value="Oxidoreductase, molybdopterin-binding domain"/>
    <property type="match status" value="1"/>
</dbReference>
<evidence type="ECO:0000256" key="4">
    <source>
        <dbReference type="ARBA" id="ARBA00023002"/>
    </source>
</evidence>
<evidence type="ECO:0000259" key="6">
    <source>
        <dbReference type="Pfam" id="PF03404"/>
    </source>
</evidence>
<dbReference type="Pfam" id="PF00174">
    <property type="entry name" value="Oxidored_molyb"/>
    <property type="match status" value="1"/>
</dbReference>
<evidence type="ECO:0000256" key="3">
    <source>
        <dbReference type="ARBA" id="ARBA00022723"/>
    </source>
</evidence>
<dbReference type="InterPro" id="IPR036374">
    <property type="entry name" value="OxRdtase_Mopterin-bd_sf"/>
</dbReference>
<keyword evidence="8" id="KW-1185">Reference proteome</keyword>
<sequence length="329" mass="35438">MERIAAPLPMAEAGPVIHLPITPATLADDCTNTLDLHVLAHGDVPDVPAAEWALEVCGLIQTAISLTFADLLDLPQRELVSVHQCAGNPLDPTVPARQVANVTWRGVDLLDVLALTGVRPEAALLWAWGLDGGNFVGRSFVHYLKDIPLERVNEGDVILAHALNGEPLSVRNGFPVRLVVPGYYGTNSVKWLCRLELADHRPESLFTTELYNDPVAGGGTRPVREIAPESIIYWPEPDATIDAGSVTIRGRAWGSDEIVAVGVSVDGGATWHEAQLGKRHERGWHGFTFDWRASGGDHVLQCRATAITGDTQPADGARNAIYSANVTVI</sequence>
<dbReference type="InterPro" id="IPR014756">
    <property type="entry name" value="Ig_E-set"/>
</dbReference>
<dbReference type="InterPro" id="IPR000572">
    <property type="entry name" value="OxRdtase_Mopterin-bd_dom"/>
</dbReference>
<dbReference type="SUPFAM" id="SSF56524">
    <property type="entry name" value="Oxidoreductase molybdopterin-binding domain"/>
    <property type="match status" value="1"/>
</dbReference>
<dbReference type="PANTHER" id="PTHR19372">
    <property type="entry name" value="SULFITE REDUCTASE"/>
    <property type="match status" value="1"/>
</dbReference>
<dbReference type="InterPro" id="IPR005066">
    <property type="entry name" value="MoCF_OxRdtse_dimer"/>
</dbReference>
<dbReference type="RefSeq" id="WP_159797389.1">
    <property type="nucleotide sequence ID" value="NZ_WTYM01000058.1"/>
</dbReference>
<dbReference type="EMBL" id="WTYM01000058">
    <property type="protein sequence ID" value="MXO60847.1"/>
    <property type="molecule type" value="Genomic_DNA"/>
</dbReference>
<dbReference type="GO" id="GO:0043546">
    <property type="term" value="F:molybdopterin cofactor binding"/>
    <property type="evidence" value="ECO:0007669"/>
    <property type="project" value="TreeGrafter"/>
</dbReference>
<accession>A0A6I4T0R6</accession>
<organism evidence="7 8">
    <name type="scientific">Croceibacterium salegens</name>
    <dbReference type="NCBI Taxonomy" id="1737568"/>
    <lineage>
        <taxon>Bacteria</taxon>
        <taxon>Pseudomonadati</taxon>
        <taxon>Pseudomonadota</taxon>
        <taxon>Alphaproteobacteria</taxon>
        <taxon>Sphingomonadales</taxon>
        <taxon>Erythrobacteraceae</taxon>
        <taxon>Croceibacterium</taxon>
    </lineage>
</organism>
<evidence type="ECO:0000259" key="5">
    <source>
        <dbReference type="Pfam" id="PF00174"/>
    </source>
</evidence>
<dbReference type="GO" id="GO:0020037">
    <property type="term" value="F:heme binding"/>
    <property type="evidence" value="ECO:0007669"/>
    <property type="project" value="TreeGrafter"/>
</dbReference>
<dbReference type="GO" id="GO:0006790">
    <property type="term" value="P:sulfur compound metabolic process"/>
    <property type="evidence" value="ECO:0007669"/>
    <property type="project" value="TreeGrafter"/>
</dbReference>
<keyword evidence="3" id="KW-0479">Metal-binding</keyword>
<protein>
    <submittedName>
        <fullName evidence="7">Molybdopterin-dependent oxidoreductase</fullName>
    </submittedName>
</protein>
<reference evidence="7 8" key="1">
    <citation type="submission" date="2019-12" db="EMBL/GenBank/DDBJ databases">
        <title>Genomic-based taxomic classification of the family Erythrobacteraceae.</title>
        <authorList>
            <person name="Xu L."/>
        </authorList>
    </citation>
    <scope>NUCLEOTIDE SEQUENCE [LARGE SCALE GENOMIC DNA]</scope>
    <source>
        <strain evidence="7 8">MCCC 1K01500</strain>
    </source>
</reference>
<evidence type="ECO:0000313" key="7">
    <source>
        <dbReference type="EMBL" id="MXO60847.1"/>
    </source>
</evidence>
<dbReference type="AlphaFoldDB" id="A0A6I4T0R6"/>
<comment type="cofactor">
    <cofactor evidence="1">
        <name>Mo-molybdopterin</name>
        <dbReference type="ChEBI" id="CHEBI:71302"/>
    </cofactor>
</comment>
<evidence type="ECO:0000256" key="2">
    <source>
        <dbReference type="ARBA" id="ARBA00022505"/>
    </source>
</evidence>
<dbReference type="GO" id="GO:0030151">
    <property type="term" value="F:molybdenum ion binding"/>
    <property type="evidence" value="ECO:0007669"/>
    <property type="project" value="InterPro"/>
</dbReference>
<dbReference type="PANTHER" id="PTHR19372:SF7">
    <property type="entry name" value="SULFITE OXIDASE, MITOCHONDRIAL"/>
    <property type="match status" value="1"/>
</dbReference>
<dbReference type="Pfam" id="PF03404">
    <property type="entry name" value="Mo-co_dimer"/>
    <property type="match status" value="1"/>
</dbReference>
<comment type="caution">
    <text evidence="7">The sequence shown here is derived from an EMBL/GenBank/DDBJ whole genome shotgun (WGS) entry which is preliminary data.</text>
</comment>
<dbReference type="SUPFAM" id="SSF81296">
    <property type="entry name" value="E set domains"/>
    <property type="match status" value="1"/>
</dbReference>
<keyword evidence="2" id="KW-0500">Molybdenum</keyword>
<evidence type="ECO:0000256" key="1">
    <source>
        <dbReference type="ARBA" id="ARBA00001924"/>
    </source>
</evidence>
<name>A0A6I4T0R6_9SPHN</name>
<feature type="domain" description="Moybdenum cofactor oxidoreductase dimerisation" evidence="6">
    <location>
        <begin position="225"/>
        <end position="282"/>
    </location>
</feature>
<dbReference type="PRINTS" id="PR00407">
    <property type="entry name" value="EUMOPTERIN"/>
</dbReference>